<dbReference type="Proteomes" id="UP001597304">
    <property type="component" value="Unassembled WGS sequence"/>
</dbReference>
<dbReference type="RefSeq" id="WP_147911753.1">
    <property type="nucleotide sequence ID" value="NZ_JBHUEJ010000019.1"/>
</dbReference>
<protein>
    <submittedName>
        <fullName evidence="2">Bug family tripartite tricarboxylate transporter substrate binding protein</fullName>
    </submittedName>
</protein>
<reference evidence="3" key="1">
    <citation type="journal article" date="2019" name="Int. J. Syst. Evol. Microbiol.">
        <title>The Global Catalogue of Microorganisms (GCM) 10K type strain sequencing project: providing services to taxonomists for standard genome sequencing and annotation.</title>
        <authorList>
            <consortium name="The Broad Institute Genomics Platform"/>
            <consortium name="The Broad Institute Genome Sequencing Center for Infectious Disease"/>
            <person name="Wu L."/>
            <person name="Ma J."/>
        </authorList>
    </citation>
    <scope>NUCLEOTIDE SEQUENCE [LARGE SCALE GENOMIC DNA]</scope>
    <source>
        <strain evidence="3">LMG 29247</strain>
    </source>
</reference>
<evidence type="ECO:0000313" key="2">
    <source>
        <dbReference type="EMBL" id="MFD1710709.1"/>
    </source>
</evidence>
<evidence type="ECO:0000313" key="3">
    <source>
        <dbReference type="Proteomes" id="UP001597304"/>
    </source>
</evidence>
<name>A0ABW4KU08_9BURK</name>
<dbReference type="SUPFAM" id="SSF53850">
    <property type="entry name" value="Periplasmic binding protein-like II"/>
    <property type="match status" value="1"/>
</dbReference>
<dbReference type="InterPro" id="IPR042100">
    <property type="entry name" value="Bug_dom1"/>
</dbReference>
<gene>
    <name evidence="2" type="ORF">ACFSF0_08845</name>
</gene>
<comment type="caution">
    <text evidence="2">The sequence shown here is derived from an EMBL/GenBank/DDBJ whole genome shotgun (WGS) entry which is preliminary data.</text>
</comment>
<evidence type="ECO:0000256" key="1">
    <source>
        <dbReference type="ARBA" id="ARBA00006987"/>
    </source>
</evidence>
<proteinExistence type="inferred from homology"/>
<sequence>MSSKTPLLWTRRSALAATAVLASGVRAQGHAKPLRIVVAFAPGSGNDITARDLARYMGELLNQPVIVENKPGAGGSIGTEYVARAAPDGLTIGFGTSSQMVMNVGLYRSLPFDVERDLRSIGLVSRTNMVLAGKHDGPKTLQALIAAAKASPGKLTYGSAGTGSISHIVGEAFARAADIQLNHVPYKGNGPAMADLAGGHVDLVFDGLSTSAPMAQQGRIRLLGISGERRNPAAPQLATFSEQGLRRYEAYTWNCLMAPARTPSDAIARLNGALNQALQLPAMRDRLAQLGSESLAPSTPEQTDAFGQKERARWVPFIRSLKLDIG</sequence>
<dbReference type="Gene3D" id="3.40.190.10">
    <property type="entry name" value="Periplasmic binding protein-like II"/>
    <property type="match status" value="1"/>
</dbReference>
<dbReference type="PANTHER" id="PTHR42928:SF5">
    <property type="entry name" value="BLR1237 PROTEIN"/>
    <property type="match status" value="1"/>
</dbReference>
<dbReference type="CDD" id="cd07012">
    <property type="entry name" value="PBP2_Bug_TTT"/>
    <property type="match status" value="1"/>
</dbReference>
<dbReference type="PANTHER" id="PTHR42928">
    <property type="entry name" value="TRICARBOXYLATE-BINDING PROTEIN"/>
    <property type="match status" value="1"/>
</dbReference>
<dbReference type="PIRSF" id="PIRSF017082">
    <property type="entry name" value="YflP"/>
    <property type="match status" value="1"/>
</dbReference>
<keyword evidence="3" id="KW-1185">Reference proteome</keyword>
<dbReference type="Gene3D" id="3.40.190.150">
    <property type="entry name" value="Bordetella uptake gene, domain 1"/>
    <property type="match status" value="1"/>
</dbReference>
<accession>A0ABW4KU08</accession>
<dbReference type="InterPro" id="IPR006311">
    <property type="entry name" value="TAT_signal"/>
</dbReference>
<dbReference type="Pfam" id="PF03401">
    <property type="entry name" value="TctC"/>
    <property type="match status" value="1"/>
</dbReference>
<dbReference type="PROSITE" id="PS51318">
    <property type="entry name" value="TAT"/>
    <property type="match status" value="1"/>
</dbReference>
<organism evidence="2 3">
    <name type="scientific">Ottowia flava</name>
    <dbReference type="NCBI Taxonomy" id="2675430"/>
    <lineage>
        <taxon>Bacteria</taxon>
        <taxon>Pseudomonadati</taxon>
        <taxon>Pseudomonadota</taxon>
        <taxon>Betaproteobacteria</taxon>
        <taxon>Burkholderiales</taxon>
        <taxon>Comamonadaceae</taxon>
        <taxon>Ottowia</taxon>
    </lineage>
</organism>
<dbReference type="InterPro" id="IPR005064">
    <property type="entry name" value="BUG"/>
</dbReference>
<dbReference type="EMBL" id="JBHUEJ010000019">
    <property type="protein sequence ID" value="MFD1710709.1"/>
    <property type="molecule type" value="Genomic_DNA"/>
</dbReference>
<comment type="similarity">
    <text evidence="1">Belongs to the UPF0065 (bug) family.</text>
</comment>